<dbReference type="EMBL" id="CP014265">
    <property type="protein sequence ID" value="AMK15176.1"/>
    <property type="molecule type" value="Genomic_DNA"/>
</dbReference>
<dbReference type="InterPro" id="IPR029044">
    <property type="entry name" value="Nucleotide-diphossugar_trans"/>
</dbReference>
<dbReference type="PATRIC" id="fig|294671.3.peg.643"/>
<evidence type="ECO:0000259" key="1">
    <source>
        <dbReference type="Pfam" id="PF00535"/>
    </source>
</evidence>
<keyword evidence="2" id="KW-0808">Transferase</keyword>
<dbReference type="GO" id="GO:0016740">
    <property type="term" value="F:transferase activity"/>
    <property type="evidence" value="ECO:0007669"/>
    <property type="project" value="UniProtKB-KW"/>
</dbReference>
<gene>
    <name evidence="2" type="ORF">YLM1_0619</name>
</gene>
<protein>
    <submittedName>
        <fullName evidence="2">Glycosyl transferase GT2 family</fullName>
    </submittedName>
</protein>
<reference evidence="2 3" key="1">
    <citation type="journal article" date="2016" name="Genome Announc.">
        <title>Draft Genome Sequence of the Rumen Methanogen Methanobrevibacter olleyae YLM1.</title>
        <authorList>
            <person name="Kelly W.J."/>
            <person name="Li D."/>
            <person name="Lambie S.C."/>
            <person name="Cox F."/>
            <person name="Attwood G.T."/>
            <person name="Altermann E."/>
            <person name="Leahy S.C."/>
        </authorList>
    </citation>
    <scope>NUCLEOTIDE SEQUENCE [LARGE SCALE GENOMIC DNA]</scope>
    <source>
        <strain evidence="2 3">YLM1</strain>
    </source>
</reference>
<dbReference type="InterPro" id="IPR001173">
    <property type="entry name" value="Glyco_trans_2-like"/>
</dbReference>
<dbReference type="PANTHER" id="PTHR10859:SF91">
    <property type="entry name" value="DOLICHYL-PHOSPHATE BETA-GLUCOSYLTRANSFERASE"/>
    <property type="match status" value="1"/>
</dbReference>
<reference evidence="3" key="2">
    <citation type="submission" date="2016-02" db="EMBL/GenBank/DDBJ databases">
        <title>The draft genome sequence of the rumen methanogen Methanobrevibacter olleyae YLM1.</title>
        <authorList>
            <consortium name="New Zealand Agricultural Greenhouse Gas Research Centre/Pastoral Greenhouse Gas Research Consortium"/>
            <person name="Kelly W.J."/>
            <person name="Li D."/>
            <person name="Lambie S.C."/>
            <person name="Attwood G.T."/>
            <person name="Altermann E."/>
            <person name="Leahy S.C."/>
        </authorList>
    </citation>
    <scope>NUCLEOTIDE SEQUENCE [LARGE SCALE GENOMIC DNA]</scope>
    <source>
        <strain evidence="3">YLM1</strain>
    </source>
</reference>
<feature type="domain" description="Glycosyltransferase 2-like" evidence="1">
    <location>
        <begin position="14"/>
        <end position="141"/>
    </location>
</feature>
<dbReference type="KEGG" id="mol:YLM1_0619"/>
<dbReference type="Gene3D" id="3.90.550.10">
    <property type="entry name" value="Spore Coat Polysaccharide Biosynthesis Protein SpsA, Chain A"/>
    <property type="match status" value="1"/>
</dbReference>
<dbReference type="Proteomes" id="UP000066376">
    <property type="component" value="Chromosome"/>
</dbReference>
<name>A0A126QZD9_METOL</name>
<dbReference type="STRING" id="294671.YLM1_0619"/>
<keyword evidence="3" id="KW-1185">Reference proteome</keyword>
<dbReference type="CDD" id="cd04179">
    <property type="entry name" value="DPM_DPG-synthase_like"/>
    <property type="match status" value="1"/>
</dbReference>
<sequence>MQNLDSKITKDVYLVVPAFNEEKTVSQIIEGIAQKGYKVILVNDGSKDNTLNLAIESKKKYPSNIFVVSHVINRGLGAALKTGMVVALNKGAKYIVTFDADGQHGIEDIPKVCKPLKEGKADVVIGARPFEDMPISKSFANIIMNALTLIFYGRKVKDSQSGLRAFTANATDLINIVSRGYGVSSEFIKEISDKNLKLAEVTITTIYTPETQNKGTDAIVGLKILVKMVIDLFRI</sequence>
<dbReference type="GO" id="GO:0006487">
    <property type="term" value="P:protein N-linked glycosylation"/>
    <property type="evidence" value="ECO:0007669"/>
    <property type="project" value="TreeGrafter"/>
</dbReference>
<evidence type="ECO:0000313" key="3">
    <source>
        <dbReference type="Proteomes" id="UP000066376"/>
    </source>
</evidence>
<proteinExistence type="predicted"/>
<dbReference type="PANTHER" id="PTHR10859">
    <property type="entry name" value="GLYCOSYL TRANSFERASE"/>
    <property type="match status" value="1"/>
</dbReference>
<evidence type="ECO:0000313" key="2">
    <source>
        <dbReference type="EMBL" id="AMK15176.1"/>
    </source>
</evidence>
<dbReference type="GeneID" id="28488916"/>
<dbReference type="SUPFAM" id="SSF53448">
    <property type="entry name" value="Nucleotide-diphospho-sugar transferases"/>
    <property type="match status" value="1"/>
</dbReference>
<dbReference type="RefSeq" id="WP_067146195.1">
    <property type="nucleotide sequence ID" value="NZ_CP014265.1"/>
</dbReference>
<dbReference type="AlphaFoldDB" id="A0A126QZD9"/>
<accession>A0A126QZD9</accession>
<organism evidence="2 3">
    <name type="scientific">Methanobrevibacter olleyae</name>
    <dbReference type="NCBI Taxonomy" id="294671"/>
    <lineage>
        <taxon>Archaea</taxon>
        <taxon>Methanobacteriati</taxon>
        <taxon>Methanobacteriota</taxon>
        <taxon>Methanomada group</taxon>
        <taxon>Methanobacteria</taxon>
        <taxon>Methanobacteriales</taxon>
        <taxon>Methanobacteriaceae</taxon>
        <taxon>Methanobrevibacter</taxon>
    </lineage>
</organism>
<dbReference type="Pfam" id="PF00535">
    <property type="entry name" value="Glycos_transf_2"/>
    <property type="match status" value="1"/>
</dbReference>